<evidence type="ECO:0000313" key="4">
    <source>
        <dbReference type="Proteomes" id="UP000293852"/>
    </source>
</evidence>
<feature type="region of interest" description="Disordered" evidence="1">
    <location>
        <begin position="54"/>
        <end position="244"/>
    </location>
</feature>
<feature type="compositionally biased region" description="Low complexity" evidence="1">
    <location>
        <begin position="222"/>
        <end position="235"/>
    </location>
</feature>
<feature type="compositionally biased region" description="Low complexity" evidence="1">
    <location>
        <begin position="68"/>
        <end position="84"/>
    </location>
</feature>
<feature type="domain" description="YoaR-like putative peptidoglycan binding" evidence="2">
    <location>
        <begin position="499"/>
        <end position="567"/>
    </location>
</feature>
<comment type="caution">
    <text evidence="3">The sequence shown here is derived from an EMBL/GenBank/DDBJ whole genome shotgun (WGS) entry which is preliminary data.</text>
</comment>
<dbReference type="Proteomes" id="UP000293852">
    <property type="component" value="Unassembled WGS sequence"/>
</dbReference>
<keyword evidence="4" id="KW-1185">Reference proteome</keyword>
<dbReference type="RefSeq" id="WP_130414710.1">
    <property type="nucleotide sequence ID" value="NZ_SGWX01000001.1"/>
</dbReference>
<dbReference type="InterPro" id="IPR022029">
    <property type="entry name" value="YoaR-like_PG-bd"/>
</dbReference>
<dbReference type="InterPro" id="IPR007391">
    <property type="entry name" value="Vancomycin_resist_VanW"/>
</dbReference>
<evidence type="ECO:0000259" key="2">
    <source>
        <dbReference type="Pfam" id="PF12229"/>
    </source>
</evidence>
<dbReference type="InterPro" id="IPR052913">
    <property type="entry name" value="Glycopeptide_resist_protein"/>
</dbReference>
<dbReference type="PANTHER" id="PTHR35788:SF1">
    <property type="entry name" value="EXPORTED PROTEIN"/>
    <property type="match status" value="1"/>
</dbReference>
<reference evidence="3 4" key="1">
    <citation type="submission" date="2019-02" db="EMBL/GenBank/DDBJ databases">
        <title>Sequencing the genomes of 1000 actinobacteria strains.</title>
        <authorList>
            <person name="Klenk H.-P."/>
        </authorList>
    </citation>
    <scope>NUCLEOTIDE SEQUENCE [LARGE SCALE GENOMIC DNA]</scope>
    <source>
        <strain evidence="3 4">DSM 16932</strain>
    </source>
</reference>
<organism evidence="3 4">
    <name type="scientific">Xylanimonas ulmi</name>
    <dbReference type="NCBI Taxonomy" id="228973"/>
    <lineage>
        <taxon>Bacteria</taxon>
        <taxon>Bacillati</taxon>
        <taxon>Actinomycetota</taxon>
        <taxon>Actinomycetes</taxon>
        <taxon>Micrococcales</taxon>
        <taxon>Promicromonosporaceae</taxon>
        <taxon>Xylanimonas</taxon>
    </lineage>
</organism>
<gene>
    <name evidence="3" type="ORF">EV386_2080</name>
</gene>
<feature type="region of interest" description="Disordered" evidence="1">
    <location>
        <begin position="1"/>
        <end position="41"/>
    </location>
</feature>
<dbReference type="EMBL" id="SGWX01000001">
    <property type="protein sequence ID" value="RZS61769.1"/>
    <property type="molecule type" value="Genomic_DNA"/>
</dbReference>
<sequence length="823" mass="83872">MGQPTERSSAPEPNETGTVGAPAPAPAPGPDALDEDIPYVPPVKAYERPAVGYRPPAASVETSPPTQALPTLRPARPRPTSAASGLAATGHASGPSGPDQPADQPVPDQSVPDQSVPDQSVPARPSASAASASPSPEPASSAPRPAPAGPESAPTLAGPTSTVAAPFSGDPAPPAASPAASPATAVPGQTASSTEPAVDRTSILRPAVERPTSPFSPVTPQAGPSPLGAPSLLPPTDSEGSALGGASVLGPLVGDGQPSRAPRALLWTGVVAVVVAGLYTGAQWLYADKVPTDTHVAGVDLGGLSHADAIAQLEVGLAARAKEPMQVTAGDAHTTLDPADAGLTLDAEATVSQVTGFSLRPDRLWAHLVGGKDVDPVLAVDEAKLSAAVDDLVDGLATTPVDGTVAFLDGQAVATPATDGTRITPEPAEQVLRTRWLRDSGPFDLPTEAVAPEITQQETDAALAQAQKIVSAPVVVAVGDQHPELPADALAAAVSFAPTDGALAPAFDGASLVSAVVARTNNLLTDPDDAHFEFQGGRPVVVGGESGTTLDPDALASAVGAAALGDDRTAAVDLVERAPEQSREALEALGVTEVVSSFDTPLTAEPIRTQNLRRGAELLTGHLIKPGETFSLLDALGPVTVQNGYKAAGVISNGVHTEGVGGGLSQMATTTYNAGYFAGFEDVEHRPHSVSFTRYPPGREATIFVGSLDLKFKNNTPYGAVMQSYIDGGRLYVRVWSTPYFRVETSASPKSNVVPTTTVHRSGAGCVSYPGGQPGFTITNYRQVFHGDEKVIDEKFTWTYKPDNPVVCDAPSAAAGDADSAEN</sequence>
<feature type="compositionally biased region" description="Low complexity" evidence="1">
    <location>
        <begin position="99"/>
        <end position="154"/>
    </location>
</feature>
<feature type="compositionally biased region" description="Low complexity" evidence="1">
    <location>
        <begin position="177"/>
        <end position="187"/>
    </location>
</feature>
<dbReference type="Pfam" id="PF04294">
    <property type="entry name" value="VanW"/>
    <property type="match status" value="1"/>
</dbReference>
<dbReference type="AlphaFoldDB" id="A0A4Q7M6Q7"/>
<dbReference type="OrthoDB" id="9813301at2"/>
<name>A0A4Q7M6Q7_9MICO</name>
<evidence type="ECO:0000256" key="1">
    <source>
        <dbReference type="SAM" id="MobiDB-lite"/>
    </source>
</evidence>
<evidence type="ECO:0000313" key="3">
    <source>
        <dbReference type="EMBL" id="RZS61769.1"/>
    </source>
</evidence>
<proteinExistence type="predicted"/>
<dbReference type="Pfam" id="PF12229">
    <property type="entry name" value="PG_binding_4"/>
    <property type="match status" value="1"/>
</dbReference>
<accession>A0A4Q7M6Q7</accession>
<protein>
    <submittedName>
        <fullName evidence="3">Vancomycin resistance protein YoaR</fullName>
    </submittedName>
</protein>
<dbReference type="PANTHER" id="PTHR35788">
    <property type="entry name" value="EXPORTED PROTEIN-RELATED"/>
    <property type="match status" value="1"/>
</dbReference>